<accession>X1SUE7</accession>
<evidence type="ECO:0000313" key="1">
    <source>
        <dbReference type="EMBL" id="GAI96702.1"/>
    </source>
</evidence>
<organism evidence="1">
    <name type="scientific">marine sediment metagenome</name>
    <dbReference type="NCBI Taxonomy" id="412755"/>
    <lineage>
        <taxon>unclassified sequences</taxon>
        <taxon>metagenomes</taxon>
        <taxon>ecological metagenomes</taxon>
    </lineage>
</organism>
<dbReference type="EMBL" id="BARW01020871">
    <property type="protein sequence ID" value="GAI96702.1"/>
    <property type="molecule type" value="Genomic_DNA"/>
</dbReference>
<comment type="caution">
    <text evidence="1">The sequence shown here is derived from an EMBL/GenBank/DDBJ whole genome shotgun (WGS) entry which is preliminary data.</text>
</comment>
<proteinExistence type="predicted"/>
<gene>
    <name evidence="1" type="ORF">S12H4_35177</name>
</gene>
<dbReference type="AlphaFoldDB" id="X1SUE7"/>
<sequence length="44" mass="5044">MDCQARLLAALSELNLDQLRLVELFMEWLIKEGGAILNARDNKK</sequence>
<name>X1SUE7_9ZZZZ</name>
<reference evidence="1" key="1">
    <citation type="journal article" date="2014" name="Front. Microbiol.">
        <title>High frequency of phylogenetically diverse reductive dehalogenase-homologous genes in deep subseafloor sedimentary metagenomes.</title>
        <authorList>
            <person name="Kawai M."/>
            <person name="Futagami T."/>
            <person name="Toyoda A."/>
            <person name="Takaki Y."/>
            <person name="Nishi S."/>
            <person name="Hori S."/>
            <person name="Arai W."/>
            <person name="Tsubouchi T."/>
            <person name="Morono Y."/>
            <person name="Uchiyama I."/>
            <person name="Ito T."/>
            <person name="Fujiyama A."/>
            <person name="Inagaki F."/>
            <person name="Takami H."/>
        </authorList>
    </citation>
    <scope>NUCLEOTIDE SEQUENCE</scope>
    <source>
        <strain evidence="1">Expedition CK06-06</strain>
    </source>
</reference>
<protein>
    <submittedName>
        <fullName evidence="1">Uncharacterized protein</fullName>
    </submittedName>
</protein>